<accession>A0A6M3ISK8</accession>
<dbReference type="AlphaFoldDB" id="A0A6M3ISK8"/>
<sequence>MIRCPKCGERFGLQEGQAEGEWAEIISLLPIFGNHGKIVFEYVELFGVVPLRGRGKKILRLLKEVAKLFGSEKFDFQKREYRISKVGIMEALQVVCNKQFSSKLENHNYLKKVMMGIAEHEQKERRDRADKDLRRLEDKKMRRLEDKDEQAEGEVITAGEYKKRKKIDSLVDQIGKQFGARRIE</sequence>
<gene>
    <name evidence="1" type="ORF">MM415B01106_0023</name>
</gene>
<evidence type="ECO:0000313" key="1">
    <source>
        <dbReference type="EMBL" id="QJA60516.1"/>
    </source>
</evidence>
<proteinExistence type="predicted"/>
<name>A0A6M3ISK8_9ZZZZ</name>
<organism evidence="1">
    <name type="scientific">viral metagenome</name>
    <dbReference type="NCBI Taxonomy" id="1070528"/>
    <lineage>
        <taxon>unclassified sequences</taxon>
        <taxon>metagenomes</taxon>
        <taxon>organismal metagenomes</taxon>
    </lineage>
</organism>
<dbReference type="EMBL" id="MT141411">
    <property type="protein sequence ID" value="QJA60516.1"/>
    <property type="molecule type" value="Genomic_DNA"/>
</dbReference>
<reference evidence="1" key="1">
    <citation type="submission" date="2020-03" db="EMBL/GenBank/DDBJ databases">
        <title>The deep terrestrial virosphere.</title>
        <authorList>
            <person name="Holmfeldt K."/>
            <person name="Nilsson E."/>
            <person name="Simone D."/>
            <person name="Lopez-Fernandez M."/>
            <person name="Wu X."/>
            <person name="de Brujin I."/>
            <person name="Lundin D."/>
            <person name="Andersson A."/>
            <person name="Bertilsson S."/>
            <person name="Dopson M."/>
        </authorList>
    </citation>
    <scope>NUCLEOTIDE SEQUENCE</scope>
    <source>
        <strain evidence="1">MM415B01106</strain>
    </source>
</reference>
<protein>
    <submittedName>
        <fullName evidence="1">Uncharacterized protein</fullName>
    </submittedName>
</protein>